<organism evidence="3 4">
    <name type="scientific">Pseudomonas brassicacearum</name>
    <dbReference type="NCBI Taxonomy" id="930166"/>
    <lineage>
        <taxon>Bacteria</taxon>
        <taxon>Pseudomonadati</taxon>
        <taxon>Pseudomonadota</taxon>
        <taxon>Gammaproteobacteria</taxon>
        <taxon>Pseudomonadales</taxon>
        <taxon>Pseudomonadaceae</taxon>
        <taxon>Pseudomonas</taxon>
    </lineage>
</organism>
<evidence type="ECO:0000313" key="3">
    <source>
        <dbReference type="EMBL" id="MDR6956708.1"/>
    </source>
</evidence>
<evidence type="ECO:0000313" key="4">
    <source>
        <dbReference type="Proteomes" id="UP001252613"/>
    </source>
</evidence>
<comment type="caution">
    <text evidence="3">The sequence shown here is derived from an EMBL/GenBank/DDBJ whole genome shotgun (WGS) entry which is preliminary data.</text>
</comment>
<reference evidence="3" key="1">
    <citation type="submission" date="2023-07" db="EMBL/GenBank/DDBJ databases">
        <title>Sorghum-associated microbial communities from plants grown in Nebraska, USA.</title>
        <authorList>
            <person name="Schachtman D."/>
        </authorList>
    </citation>
    <scope>NUCLEOTIDE SEQUENCE</scope>
    <source>
        <strain evidence="3">3432</strain>
    </source>
</reference>
<feature type="chain" id="PRO_5043622750" description="RcnB family protein" evidence="2">
    <location>
        <begin position="26"/>
        <end position="172"/>
    </location>
</feature>
<gene>
    <name evidence="3" type="ORF">J2W43_000671</name>
</gene>
<sequence length="172" mass="17185">MFKSRSLIAAVTCFALAAGPGIVVADPGNGKGNAQFDQGPGQGGGKGGQGNKGGGQGNPGNKGNQGGKGNPSGGGGGGDWHNGPSIDRGGILGLLGGHRDYWSPGPALPPGIQKNLARGKPLPPGIAKKLDGRLLGQLPHYDGYEWRQAGTDLILVAIASGIIYEVLNGAFD</sequence>
<keyword evidence="2" id="KW-0732">Signal</keyword>
<dbReference type="EMBL" id="JAVDVC010000001">
    <property type="protein sequence ID" value="MDR6956708.1"/>
    <property type="molecule type" value="Genomic_DNA"/>
</dbReference>
<proteinExistence type="predicted"/>
<feature type="compositionally biased region" description="Gly residues" evidence="1">
    <location>
        <begin position="40"/>
        <end position="80"/>
    </location>
</feature>
<name>A0AAW8M5L6_9PSED</name>
<evidence type="ECO:0008006" key="5">
    <source>
        <dbReference type="Google" id="ProtNLM"/>
    </source>
</evidence>
<dbReference type="AlphaFoldDB" id="A0AAW8M5L6"/>
<evidence type="ECO:0000256" key="1">
    <source>
        <dbReference type="SAM" id="MobiDB-lite"/>
    </source>
</evidence>
<protein>
    <recommendedName>
        <fullName evidence="5">RcnB family protein</fullName>
    </recommendedName>
</protein>
<dbReference type="Gene3D" id="3.10.450.160">
    <property type="entry name" value="inner membrane protein cigr"/>
    <property type="match status" value="1"/>
</dbReference>
<dbReference type="Proteomes" id="UP001252613">
    <property type="component" value="Unassembled WGS sequence"/>
</dbReference>
<feature type="signal peptide" evidence="2">
    <location>
        <begin position="1"/>
        <end position="25"/>
    </location>
</feature>
<dbReference type="NCBIfam" id="NF040487">
    <property type="entry name" value="T3SS_CigR_fam"/>
    <property type="match status" value="1"/>
</dbReference>
<accession>A0AAW8M5L6</accession>
<evidence type="ECO:0000256" key="2">
    <source>
        <dbReference type="SAM" id="SignalP"/>
    </source>
</evidence>
<feature type="region of interest" description="Disordered" evidence="1">
    <location>
        <begin position="29"/>
        <end position="85"/>
    </location>
</feature>
<dbReference type="RefSeq" id="WP_265036100.1">
    <property type="nucleotide sequence ID" value="NZ_JAVDVC010000001.1"/>
</dbReference>